<feature type="compositionally biased region" description="Low complexity" evidence="2">
    <location>
        <begin position="146"/>
        <end position="181"/>
    </location>
</feature>
<dbReference type="GO" id="GO:0036503">
    <property type="term" value="P:ERAD pathway"/>
    <property type="evidence" value="ECO:0007669"/>
    <property type="project" value="TreeGrafter"/>
</dbReference>
<evidence type="ECO:0000259" key="4">
    <source>
        <dbReference type="PROSITE" id="PS50089"/>
    </source>
</evidence>
<keyword evidence="1" id="KW-0479">Metal-binding</keyword>
<dbReference type="eggNOG" id="KOG4628">
    <property type="taxonomic scope" value="Eukaryota"/>
</dbReference>
<dbReference type="HOGENOM" id="CLU_650862_0_0_1"/>
<dbReference type="CDD" id="cd16473">
    <property type="entry name" value="RING-H2_RNF103"/>
    <property type="match status" value="1"/>
</dbReference>
<accession>K0KZK4</accession>
<keyword evidence="3" id="KW-0812">Transmembrane</keyword>
<dbReference type="InterPro" id="IPR013083">
    <property type="entry name" value="Znf_RING/FYVE/PHD"/>
</dbReference>
<gene>
    <name evidence="5" type="ORF">BN7_6171</name>
</gene>
<dbReference type="GO" id="GO:0005783">
    <property type="term" value="C:endoplasmic reticulum"/>
    <property type="evidence" value="ECO:0007669"/>
    <property type="project" value="TreeGrafter"/>
</dbReference>
<proteinExistence type="predicted"/>
<dbReference type="STRING" id="1206466.K0KZK4"/>
<keyword evidence="3" id="KW-0472">Membrane</keyword>
<feature type="compositionally biased region" description="Low complexity" evidence="2">
    <location>
        <begin position="402"/>
        <end position="411"/>
    </location>
</feature>
<dbReference type="InParanoid" id="K0KZK4"/>
<organism evidence="5 6">
    <name type="scientific">Wickerhamomyces ciferrii (strain ATCC 14091 / BCRC 22168 / CBS 111 / JCM 3599 / NBRC 0793 / NRRL Y-1031 F-60-10)</name>
    <name type="common">Yeast</name>
    <name type="synonym">Pichia ciferrii</name>
    <dbReference type="NCBI Taxonomy" id="1206466"/>
    <lineage>
        <taxon>Eukaryota</taxon>
        <taxon>Fungi</taxon>
        <taxon>Dikarya</taxon>
        <taxon>Ascomycota</taxon>
        <taxon>Saccharomycotina</taxon>
        <taxon>Saccharomycetes</taxon>
        <taxon>Phaffomycetales</taxon>
        <taxon>Wickerhamomycetaceae</taxon>
        <taxon>Wickerhamomyces</taxon>
    </lineage>
</organism>
<dbReference type="PANTHER" id="PTHR15302">
    <property type="entry name" value="E3 UBIQUITIN-PROTEIN LIGASE RNF103"/>
    <property type="match status" value="1"/>
</dbReference>
<dbReference type="PANTHER" id="PTHR15302:SF0">
    <property type="entry name" value="E3 UBIQUITIN-PROTEIN LIGASE RNF103"/>
    <property type="match status" value="1"/>
</dbReference>
<comment type="caution">
    <text evidence="5">The sequence shown here is derived from an EMBL/GenBank/DDBJ whole genome shotgun (WGS) entry which is preliminary data.</text>
</comment>
<dbReference type="GO" id="GO:0004842">
    <property type="term" value="F:ubiquitin-protein transferase activity"/>
    <property type="evidence" value="ECO:0007669"/>
    <property type="project" value="InterPro"/>
</dbReference>
<feature type="transmembrane region" description="Helical" evidence="3">
    <location>
        <begin position="17"/>
        <end position="36"/>
    </location>
</feature>
<feature type="compositionally biased region" description="Polar residues" evidence="2">
    <location>
        <begin position="385"/>
        <end position="395"/>
    </location>
</feature>
<dbReference type="SUPFAM" id="SSF57850">
    <property type="entry name" value="RING/U-box"/>
    <property type="match status" value="1"/>
</dbReference>
<dbReference type="AlphaFoldDB" id="K0KZK4"/>
<sequence>MSQQGGGGSTSSQPSSILFFIAVAIGVVIAFVFIFFSMRYYVRTRLGIYATARLTTTSNNGGIVLLTGDFPMHTFNAYSQDLPNQLRRNRRRRRYLKKRRLTDEEVDHLFPVRTYQNWLDGGAERDADQRDIHKELKQEDDDEVNESNNDNGSQDDINNTQTQSQTETETQQKNNITTQQSDVESTYHDAIQDQPQQQLEPQQSKHSDQDQIDLGTPYEPHYDSGTCAICIDIFEPEDLVRGLICGHVFHQECLDPWLTKRKACCPMCKRDYYLKNENQDGDENGETNDDRVTDVGGIAGGANNEDLDSINQFTELQYTTLNERVQEILSRHPNLEQIAKDKIQRYLKFKWRIFWIIMGISRNDLINSAIVNEDQRLRDEDPNYDNDQQPTTNTTEVDEGENQNQQQNQQNSDNRERVERMV</sequence>
<feature type="region of interest" description="Disordered" evidence="2">
    <location>
        <begin position="377"/>
        <end position="422"/>
    </location>
</feature>
<feature type="compositionally biased region" description="Basic and acidic residues" evidence="2">
    <location>
        <begin position="413"/>
        <end position="422"/>
    </location>
</feature>
<keyword evidence="3" id="KW-1133">Transmembrane helix</keyword>
<evidence type="ECO:0000313" key="6">
    <source>
        <dbReference type="Proteomes" id="UP000009328"/>
    </source>
</evidence>
<dbReference type="Gene3D" id="3.30.40.10">
    <property type="entry name" value="Zinc/RING finger domain, C3HC4 (zinc finger)"/>
    <property type="match status" value="1"/>
</dbReference>
<feature type="region of interest" description="Disordered" evidence="2">
    <location>
        <begin position="136"/>
        <end position="218"/>
    </location>
</feature>
<dbReference type="PROSITE" id="PS50089">
    <property type="entry name" value="ZF_RING_2"/>
    <property type="match status" value="1"/>
</dbReference>
<dbReference type="GO" id="GO:0016567">
    <property type="term" value="P:protein ubiquitination"/>
    <property type="evidence" value="ECO:0007669"/>
    <property type="project" value="InterPro"/>
</dbReference>
<dbReference type="Proteomes" id="UP000009328">
    <property type="component" value="Unassembled WGS sequence"/>
</dbReference>
<protein>
    <submittedName>
        <fullName evidence="5">RING finger protein</fullName>
    </submittedName>
</protein>
<dbReference type="InterPro" id="IPR042494">
    <property type="entry name" value="RNF103"/>
</dbReference>
<evidence type="ECO:0000313" key="5">
    <source>
        <dbReference type="EMBL" id="CCH46578.1"/>
    </source>
</evidence>
<keyword evidence="1" id="KW-0862">Zinc</keyword>
<feature type="domain" description="RING-type" evidence="4">
    <location>
        <begin position="227"/>
        <end position="269"/>
    </location>
</feature>
<keyword evidence="1" id="KW-0863">Zinc-finger</keyword>
<dbReference type="InterPro" id="IPR001841">
    <property type="entry name" value="Znf_RING"/>
</dbReference>
<evidence type="ECO:0000256" key="3">
    <source>
        <dbReference type="SAM" id="Phobius"/>
    </source>
</evidence>
<dbReference type="GO" id="GO:0008270">
    <property type="term" value="F:zinc ion binding"/>
    <property type="evidence" value="ECO:0007669"/>
    <property type="project" value="UniProtKB-KW"/>
</dbReference>
<dbReference type="SMART" id="SM00184">
    <property type="entry name" value="RING"/>
    <property type="match status" value="1"/>
</dbReference>
<evidence type="ECO:0000256" key="2">
    <source>
        <dbReference type="SAM" id="MobiDB-lite"/>
    </source>
</evidence>
<dbReference type="Pfam" id="PF13639">
    <property type="entry name" value="zf-RING_2"/>
    <property type="match status" value="1"/>
</dbReference>
<keyword evidence="6" id="KW-1185">Reference proteome</keyword>
<evidence type="ECO:0000256" key="1">
    <source>
        <dbReference type="PROSITE-ProRule" id="PRU00175"/>
    </source>
</evidence>
<feature type="compositionally biased region" description="Low complexity" evidence="2">
    <location>
        <begin position="192"/>
        <end position="202"/>
    </location>
</feature>
<name>K0KZK4_WICCF</name>
<reference evidence="5 6" key="1">
    <citation type="journal article" date="2012" name="Eukaryot. Cell">
        <title>Draft genome sequence of Wickerhamomyces ciferrii NRRL Y-1031 F-60-10.</title>
        <authorList>
            <person name="Schneider J."/>
            <person name="Andrea H."/>
            <person name="Blom J."/>
            <person name="Jaenicke S."/>
            <person name="Ruckert C."/>
            <person name="Schorsch C."/>
            <person name="Szczepanowski R."/>
            <person name="Farwick M."/>
            <person name="Goesmann A."/>
            <person name="Puhler A."/>
            <person name="Schaffer S."/>
            <person name="Tauch A."/>
            <person name="Kohler T."/>
            <person name="Brinkrolf K."/>
        </authorList>
    </citation>
    <scope>NUCLEOTIDE SEQUENCE [LARGE SCALE GENOMIC DNA]</scope>
    <source>
        <strain evidence="6">ATCC 14091 / BCRC 22168 / CBS 111 / JCM 3599 / NBRC 0793 / NRRL Y-1031 F-60-10</strain>
    </source>
</reference>
<dbReference type="EMBL" id="CAIF01000254">
    <property type="protein sequence ID" value="CCH46578.1"/>
    <property type="molecule type" value="Genomic_DNA"/>
</dbReference>